<evidence type="ECO:0000313" key="5">
    <source>
        <dbReference type="EMBL" id="MWR90253.1"/>
    </source>
</evidence>
<evidence type="ECO:0000313" key="13">
    <source>
        <dbReference type="Proteomes" id="UP000248865"/>
    </source>
</evidence>
<dbReference type="Proteomes" id="UP000248865">
    <property type="component" value="Unassembled WGS sequence"/>
</dbReference>
<dbReference type="Proteomes" id="UP000531463">
    <property type="component" value="Unassembled WGS sequence"/>
</dbReference>
<dbReference type="Proteomes" id="UP000436482">
    <property type="component" value="Unassembled WGS sequence"/>
</dbReference>
<dbReference type="EMBL" id="RDDM01000508">
    <property type="protein sequence ID" value="RLY51847.1"/>
    <property type="molecule type" value="Genomic_DNA"/>
</dbReference>
<dbReference type="EMBL" id="AASWKH010000009">
    <property type="protein sequence ID" value="EFH6095164.1"/>
    <property type="molecule type" value="Genomic_DNA"/>
</dbReference>
<evidence type="ECO:0000313" key="6">
    <source>
        <dbReference type="EMBL" id="MWT23891.1"/>
    </source>
</evidence>
<reference evidence="11 15" key="5">
    <citation type="submission" date="2018-12" db="EMBL/GenBank/DDBJ databases">
        <title>Food and Water Safety Consortium.</title>
        <authorList>
            <person name="Tyson S."/>
            <person name="Peterson C.-L."/>
            <person name="Olson A."/>
            <person name="Tyler S."/>
            <person name="Cabral J."/>
            <person name="Lynch T."/>
            <person name="Knox N."/>
            <person name="Van Domselaar G."/>
            <person name="Graham M."/>
        </authorList>
    </citation>
    <scope>NUCLEOTIDE SEQUENCE [LARGE SCALE GENOMIC DNA]</scope>
    <source>
        <strain evidence="11 15">FWSEC0419</strain>
    </source>
</reference>
<proteinExistence type="predicted"/>
<reference evidence="2 20" key="8">
    <citation type="submission" date="2019-12" db="EMBL/GenBank/DDBJ databases">
        <authorList>
            <consortium name="NARMS: The National Antimicrobial Resistance Monitoring System"/>
        </authorList>
    </citation>
    <scope>NUCLEOTIDE SEQUENCE [LARGE SCALE GENOMIC DNA]</scope>
    <source>
        <strain evidence="2 20">CVM N19EC0510</strain>
    </source>
</reference>
<dbReference type="AlphaFoldDB" id="A0A0B1DUE2"/>
<evidence type="ECO:0000313" key="16">
    <source>
        <dbReference type="Proteomes" id="UP000430387"/>
    </source>
</evidence>
<dbReference type="EMBL" id="WTRC01000614">
    <property type="protein sequence ID" value="MWT23891.1"/>
    <property type="molecule type" value="Genomic_DNA"/>
</dbReference>
<reference evidence="8 12" key="1">
    <citation type="journal article" date="2015" name="Genome Announc.">
        <title>Draft Genome Sequences of Human-Pathogenic Escherichia coli O26:H11 Strains Carrying the stx2 Gene Only and Circulating in France.</title>
        <authorList>
            <person name="Delannoy S."/>
            <person name="Mariani-Kurkdjian P."/>
            <person name="Bonacorsi S."/>
            <person name="Liguori S."/>
            <person name="Ison S.A."/>
            <person name="Fach P."/>
        </authorList>
    </citation>
    <scope>NUCLEOTIDE SEQUENCE [LARGE SCALE GENOMIC DNA]</scope>
    <source>
        <strain evidence="8 12">34870</strain>
    </source>
</reference>
<evidence type="ECO:0000313" key="3">
    <source>
        <dbReference type="EMBL" id="MDA4176307.1"/>
    </source>
</evidence>
<dbReference type="Proteomes" id="UP000305093">
    <property type="component" value="Unassembled WGS sequence"/>
</dbReference>
<evidence type="ECO:0000256" key="1">
    <source>
        <dbReference type="ARBA" id="ARBA00022649"/>
    </source>
</evidence>
<protein>
    <submittedName>
        <fullName evidence="3 4">Antitoxin</fullName>
    </submittedName>
</protein>
<evidence type="ECO:0000313" key="15">
    <source>
        <dbReference type="Proteomes" id="UP000305093"/>
    </source>
</evidence>
<dbReference type="Proteomes" id="UP000281340">
    <property type="component" value="Unassembled WGS sequence"/>
</dbReference>
<dbReference type="EMBL" id="RROO01000007">
    <property type="protein sequence ID" value="TJF70135.1"/>
    <property type="molecule type" value="Genomic_DNA"/>
</dbReference>
<dbReference type="EMBL" id="WUIY01000451">
    <property type="protein sequence ID" value="MXI77842.1"/>
    <property type="molecule type" value="Genomic_DNA"/>
</dbReference>
<reference evidence="7 17" key="6">
    <citation type="submission" date="2019-12" db="EMBL/GenBank/DDBJ databases">
        <title>Enteriobacteria Tanzani isolates_10434.</title>
        <authorList>
            <person name="Subbiah M."/>
            <person name="Call D."/>
        </authorList>
    </citation>
    <scope>NUCLEOTIDE SEQUENCE [LARGE SCALE GENOMIC DNA]</scope>
    <source>
        <strain evidence="7 17">10434wD1</strain>
    </source>
</reference>
<evidence type="ECO:0000313" key="17">
    <source>
        <dbReference type="Proteomes" id="UP000436141"/>
    </source>
</evidence>
<reference evidence="9 13" key="3">
    <citation type="submission" date="2018-05" db="EMBL/GenBank/DDBJ databases">
        <title>Genomic sequencing of EHEC O26 New European Clone.</title>
        <authorList>
            <person name="Karnisova L."/>
            <person name="Nunvar J."/>
            <person name="Marejkova M."/>
            <person name="Mellmann A."/>
            <person name="Drevinek P."/>
            <person name="Blahova K."/>
            <person name="Bielaszewska M."/>
        </authorList>
    </citation>
    <scope>NUCLEOTIDE SEQUENCE [LARGE SCALE GENOMIC DNA]</scope>
    <source>
        <strain evidence="9 13">14-391</strain>
    </source>
</reference>
<evidence type="ECO:0000313" key="14">
    <source>
        <dbReference type="Proteomes" id="UP000281340"/>
    </source>
</evidence>
<comment type="caution">
    <text evidence="4">The sequence shown here is derived from an EMBL/GenBank/DDBJ whole genome shotgun (WGS) entry which is preliminary data.</text>
</comment>
<evidence type="ECO:0000313" key="4">
    <source>
        <dbReference type="EMBL" id="MWR15048.1"/>
    </source>
</evidence>
<dbReference type="EMBL" id="WTQQ01000365">
    <property type="protein sequence ID" value="MWR90253.1"/>
    <property type="molecule type" value="Genomic_DNA"/>
</dbReference>
<evidence type="ECO:0000313" key="8">
    <source>
        <dbReference type="EMBL" id="PBN77436.1"/>
    </source>
</evidence>
<dbReference type="RefSeq" id="WP_000998542.1">
    <property type="nucleotide sequence ID" value="NZ_AP024130.1"/>
</dbReference>
<reference evidence="3" key="9">
    <citation type="submission" date="2022-08" db="EMBL/GenBank/DDBJ databases">
        <title>Genome sequencing of human pathogens.</title>
        <authorList>
            <person name="Cao X."/>
        </authorList>
    </citation>
    <scope>NUCLEOTIDE SEQUENCE</scope>
    <source>
        <strain evidence="3">EC16126</strain>
    </source>
</reference>
<evidence type="ECO:0000313" key="12">
    <source>
        <dbReference type="Proteomes" id="UP000036331"/>
    </source>
</evidence>
<evidence type="ECO:0000313" key="20">
    <source>
        <dbReference type="Proteomes" id="UP000531463"/>
    </source>
</evidence>
<accession>A0A0B1DUE2</accession>
<dbReference type="Proteomes" id="UP000036331">
    <property type="component" value="Unassembled WGS sequence"/>
</dbReference>
<dbReference type="InterPro" id="IPR009956">
    <property type="entry name" value="Post-segregation_anti-tox_CcdA"/>
</dbReference>
<dbReference type="Pfam" id="PF07362">
    <property type="entry name" value="CcdA"/>
    <property type="match status" value="1"/>
</dbReference>
<evidence type="ECO:0000313" key="18">
    <source>
        <dbReference type="Proteomes" id="UP000436482"/>
    </source>
</evidence>
<dbReference type="EMBL" id="WTQJ01000369">
    <property type="protein sequence ID" value="MWR15048.1"/>
    <property type="molecule type" value="Genomic_DNA"/>
</dbReference>
<name>A0A0B1DUE2_ECOLX</name>
<dbReference type="Proteomes" id="UP000436141">
    <property type="component" value="Unassembled WGS sequence"/>
</dbReference>
<sequence>MNDKTFDFTSERDFVSRAHCVGLNLQATLQWNEVNEDAISALNEFAEETGCFSDEYRKF</sequence>
<dbReference type="EMBL" id="QFSS01000017">
    <property type="protein sequence ID" value="PZZ72337.1"/>
    <property type="molecule type" value="Genomic_DNA"/>
</dbReference>
<evidence type="ECO:0000313" key="19">
    <source>
        <dbReference type="Proteomes" id="UP000462410"/>
    </source>
</evidence>
<evidence type="ECO:0000313" key="11">
    <source>
        <dbReference type="EMBL" id="TJF70135.1"/>
    </source>
</evidence>
<evidence type="ECO:0000313" key="9">
    <source>
        <dbReference type="EMBL" id="PZZ72337.1"/>
    </source>
</evidence>
<keyword evidence="1" id="KW-1277">Toxin-antitoxin system</keyword>
<dbReference type="EMBL" id="LDXE02000001">
    <property type="protein sequence ID" value="PBN77436.1"/>
    <property type="molecule type" value="Genomic_DNA"/>
</dbReference>
<dbReference type="EMBL" id="JANWOR010000091">
    <property type="protein sequence ID" value="MDA4176307.1"/>
    <property type="molecule type" value="Genomic_DNA"/>
</dbReference>
<evidence type="ECO:0000313" key="10">
    <source>
        <dbReference type="EMBL" id="RLY51847.1"/>
    </source>
</evidence>
<dbReference type="Proteomes" id="UP001211064">
    <property type="component" value="Unassembled WGS sequence"/>
</dbReference>
<reference evidence="8" key="2">
    <citation type="submission" date="2017-03" db="EMBL/GenBank/DDBJ databases">
        <title>The mobilome is the main driver of stx2-positive O26:H11 Escherichia coli strains evolution.</title>
        <authorList>
            <person name="Delannoy S."/>
            <person name="Mariani-Kurkdjian P."/>
            <person name="Webb H.E."/>
            <person name="Bonacorsi S."/>
            <person name="Fach P."/>
        </authorList>
    </citation>
    <scope>NUCLEOTIDE SEQUENCE</scope>
    <source>
        <strain evidence="8">34870</strain>
    </source>
</reference>
<evidence type="ECO:0000313" key="7">
    <source>
        <dbReference type="EMBL" id="MXI77842.1"/>
    </source>
</evidence>
<dbReference type="Proteomes" id="UP000462410">
    <property type="component" value="Unassembled WGS sequence"/>
</dbReference>
<dbReference type="Proteomes" id="UP000430387">
    <property type="component" value="Unassembled WGS sequence"/>
</dbReference>
<reference evidence="16 18" key="7">
    <citation type="submission" date="2019-12" db="EMBL/GenBank/DDBJ databases">
        <title>Enteriobacteria Tanzani isolates_8377-8380.</title>
        <authorList>
            <person name="Subbiah M."/>
            <person name="Call D."/>
        </authorList>
    </citation>
    <scope>NUCLEOTIDE SEQUENCE [LARGE SCALE GENOMIC DNA]</scope>
    <source>
        <strain evidence="6 19">8378wH8</strain>
        <strain evidence="5 18">8379wE6</strain>
        <strain evidence="4 16">8380wG1</strain>
    </source>
</reference>
<evidence type="ECO:0000313" key="2">
    <source>
        <dbReference type="EMBL" id="EFH6095164.1"/>
    </source>
</evidence>
<gene>
    <name evidence="8" type="ORF">ABE91_002980</name>
    <name evidence="11" type="ORF">C9194_05320</name>
    <name evidence="9" type="ORF">DIV22_05620</name>
    <name evidence="10" type="ORF">EAI46_27295</name>
    <name evidence="2" type="ORF">GAI89_10895</name>
    <name evidence="6" type="ORF">GP965_23710</name>
    <name evidence="5" type="ORF">GP979_18435</name>
    <name evidence="4" type="ORF">GQA06_14835</name>
    <name evidence="7" type="ORF">GRW05_27070</name>
    <name evidence="3" type="ORF">NY836_02570</name>
</gene>
<reference evidence="10 14" key="4">
    <citation type="submission" date="2018-10" db="EMBL/GenBank/DDBJ databases">
        <title>Comparison of Escherichia coli isolates recovered from retail chicken and from chicken fecal samples by antimicrobial susceptibility test and whole genome sequencing.</title>
        <authorList>
            <person name="Tang B."/>
            <person name="Ma Y."/>
            <person name="He X."/>
            <person name="Cao L."/>
            <person name="Xia X."/>
            <person name="Yang H."/>
        </authorList>
    </citation>
    <scope>NUCLEOTIDE SEQUENCE [LARGE SCALE GENOMIC DNA]</scope>
    <source>
        <strain evidence="10 14">CMJH98b</strain>
    </source>
</reference>
<organism evidence="4 16">
    <name type="scientific">Escherichia coli</name>
    <dbReference type="NCBI Taxonomy" id="562"/>
    <lineage>
        <taxon>Bacteria</taxon>
        <taxon>Pseudomonadati</taxon>
        <taxon>Pseudomonadota</taxon>
        <taxon>Gammaproteobacteria</taxon>
        <taxon>Enterobacterales</taxon>
        <taxon>Enterobacteriaceae</taxon>
        <taxon>Escherichia</taxon>
    </lineage>
</organism>